<protein>
    <submittedName>
        <fullName evidence="1">Uncharacterized protein</fullName>
    </submittedName>
</protein>
<evidence type="ECO:0000313" key="1">
    <source>
        <dbReference type="EMBL" id="KAF8780425.1"/>
    </source>
</evidence>
<dbReference type="PANTHER" id="PTHR33085:SF103">
    <property type="entry name" value="F-BOX ASSOCIATED DOMAIN-CONTAINING PROTEIN"/>
    <property type="match status" value="1"/>
</dbReference>
<evidence type="ECO:0000313" key="2">
    <source>
        <dbReference type="Proteomes" id="UP000636709"/>
    </source>
</evidence>
<dbReference type="AlphaFoldDB" id="A0A835FZY5"/>
<keyword evidence="2" id="KW-1185">Reference proteome</keyword>
<sequence>MYDLAHRTVHNQLRLNSPKHIIDAVSLAVGDSLYVMDRTPVLDNCHGSFEALVYDGEQYNKHDESISEWRWRCLDPPTYVLEPGYKPTRIGGYTVVGGSEIWVSTPGIGTYAFDTSAGTWRKAFRDHAEYVPECDTWLGFSSRTGLLCSSDLRRARPAVVSG</sequence>
<comment type="caution">
    <text evidence="1">The sequence shown here is derived from an EMBL/GenBank/DDBJ whole genome shotgun (WGS) entry which is preliminary data.</text>
</comment>
<name>A0A835FZY5_9POAL</name>
<reference evidence="1" key="1">
    <citation type="submission" date="2020-07" db="EMBL/GenBank/DDBJ databases">
        <title>Genome sequence and genetic diversity analysis of an under-domesticated orphan crop, white fonio (Digitaria exilis).</title>
        <authorList>
            <person name="Bennetzen J.L."/>
            <person name="Chen S."/>
            <person name="Ma X."/>
            <person name="Wang X."/>
            <person name="Yssel A.E.J."/>
            <person name="Chaluvadi S.R."/>
            <person name="Johnson M."/>
            <person name="Gangashetty P."/>
            <person name="Hamidou F."/>
            <person name="Sanogo M.D."/>
            <person name="Zwaenepoel A."/>
            <person name="Wallace J."/>
            <person name="Van De Peer Y."/>
            <person name="Van Deynze A."/>
        </authorList>
    </citation>
    <scope>NUCLEOTIDE SEQUENCE</scope>
    <source>
        <tissue evidence="1">Leaves</tissue>
    </source>
</reference>
<dbReference type="PANTHER" id="PTHR33085">
    <property type="entry name" value="OS12G0113100 PROTEIN-RELATED"/>
    <property type="match status" value="1"/>
</dbReference>
<gene>
    <name evidence="1" type="ORF">HU200_001544</name>
</gene>
<dbReference type="OrthoDB" id="580842at2759"/>
<accession>A0A835FZY5</accession>
<dbReference type="Pfam" id="PF07893">
    <property type="entry name" value="DUF1668"/>
    <property type="match status" value="1"/>
</dbReference>
<dbReference type="EMBL" id="JACEFO010000138">
    <property type="protein sequence ID" value="KAF8780425.1"/>
    <property type="molecule type" value="Genomic_DNA"/>
</dbReference>
<dbReference type="InterPro" id="IPR012871">
    <property type="entry name" value="DUF1668_ORYSA"/>
</dbReference>
<dbReference type="Proteomes" id="UP000636709">
    <property type="component" value="Unassembled WGS sequence"/>
</dbReference>
<organism evidence="1 2">
    <name type="scientific">Digitaria exilis</name>
    <dbReference type="NCBI Taxonomy" id="1010633"/>
    <lineage>
        <taxon>Eukaryota</taxon>
        <taxon>Viridiplantae</taxon>
        <taxon>Streptophyta</taxon>
        <taxon>Embryophyta</taxon>
        <taxon>Tracheophyta</taxon>
        <taxon>Spermatophyta</taxon>
        <taxon>Magnoliopsida</taxon>
        <taxon>Liliopsida</taxon>
        <taxon>Poales</taxon>
        <taxon>Poaceae</taxon>
        <taxon>PACMAD clade</taxon>
        <taxon>Panicoideae</taxon>
        <taxon>Panicodae</taxon>
        <taxon>Paniceae</taxon>
        <taxon>Anthephorinae</taxon>
        <taxon>Digitaria</taxon>
    </lineage>
</organism>
<proteinExistence type="predicted"/>